<dbReference type="SUPFAM" id="SSF53187">
    <property type="entry name" value="Zn-dependent exopeptidases"/>
    <property type="match status" value="1"/>
</dbReference>
<accession>A0A3E2BK90</accession>
<dbReference type="EMBL" id="QUAH01000013">
    <property type="protein sequence ID" value="RFT15072.1"/>
    <property type="molecule type" value="Genomic_DNA"/>
</dbReference>
<gene>
    <name evidence="3" type="ORF">OP8BY_0703</name>
</gene>
<comment type="caution">
    <text evidence="3">The sequence shown here is derived from an EMBL/GenBank/DDBJ whole genome shotgun (WGS) entry which is preliminary data.</text>
</comment>
<evidence type="ECO:0000259" key="2">
    <source>
        <dbReference type="PROSITE" id="PS52035"/>
    </source>
</evidence>
<protein>
    <recommendedName>
        <fullName evidence="2">Peptidase M14 domain-containing protein</fullName>
    </recommendedName>
</protein>
<dbReference type="PROSITE" id="PS52035">
    <property type="entry name" value="PEPTIDASE_M14"/>
    <property type="match status" value="1"/>
</dbReference>
<feature type="domain" description="Peptidase M14" evidence="2">
    <location>
        <begin position="1034"/>
        <end position="1324"/>
    </location>
</feature>
<dbReference type="GO" id="GO:0006508">
    <property type="term" value="P:proteolysis"/>
    <property type="evidence" value="ECO:0007669"/>
    <property type="project" value="InterPro"/>
</dbReference>
<dbReference type="Gene3D" id="3.40.630.10">
    <property type="entry name" value="Zn peptidases"/>
    <property type="match status" value="1"/>
</dbReference>
<feature type="active site" description="Proton donor/acceptor" evidence="1">
    <location>
        <position position="1293"/>
    </location>
</feature>
<name>A0A3E2BK90_9BACT</name>
<evidence type="ECO:0000313" key="4">
    <source>
        <dbReference type="Proteomes" id="UP000257323"/>
    </source>
</evidence>
<evidence type="ECO:0000313" key="3">
    <source>
        <dbReference type="EMBL" id="RFT15072.1"/>
    </source>
</evidence>
<organism evidence="3 4">
    <name type="scientific">Candidatus Saccharicenans subterraneus</name>
    <dbReference type="NCBI Taxonomy" id="2508984"/>
    <lineage>
        <taxon>Bacteria</taxon>
        <taxon>Candidatus Aminicenantota</taxon>
        <taxon>Candidatus Aminicenantia</taxon>
        <taxon>Candidatus Aminicenantales</taxon>
        <taxon>Candidatus Saccharicenantaceae</taxon>
        <taxon>Candidatus Saccharicenans</taxon>
    </lineage>
</organism>
<comment type="similarity">
    <text evidence="1">Belongs to the peptidase M14 family.</text>
</comment>
<dbReference type="GO" id="GO:0008270">
    <property type="term" value="F:zinc ion binding"/>
    <property type="evidence" value="ECO:0007669"/>
    <property type="project" value="InterPro"/>
</dbReference>
<reference evidence="3 4" key="1">
    <citation type="submission" date="2018-08" db="EMBL/GenBank/DDBJ databases">
        <title>Genome analysis of the thermophilic bacterium of the candidate phylum Aminicenantes from deep subsurface aquifer revealed its physiology and ecological role.</title>
        <authorList>
            <person name="Kadnikov V.V."/>
            <person name="Mardanov A.V."/>
            <person name="Beletsky A.V."/>
            <person name="Karnachuk O.V."/>
            <person name="Ravin N.V."/>
        </authorList>
    </citation>
    <scope>NUCLEOTIDE SEQUENCE [LARGE SCALE GENOMIC DNA]</scope>
    <source>
        <strain evidence="3">BY38</strain>
    </source>
</reference>
<dbReference type="InterPro" id="IPR000834">
    <property type="entry name" value="Peptidase_M14"/>
</dbReference>
<dbReference type="GO" id="GO:0004181">
    <property type="term" value="F:metallocarboxypeptidase activity"/>
    <property type="evidence" value="ECO:0007669"/>
    <property type="project" value="InterPro"/>
</dbReference>
<dbReference type="Proteomes" id="UP000257323">
    <property type="component" value="Unassembled WGS sequence"/>
</dbReference>
<dbReference type="CDD" id="cd06232">
    <property type="entry name" value="M14-like"/>
    <property type="match status" value="1"/>
</dbReference>
<dbReference type="Pfam" id="PF00246">
    <property type="entry name" value="Peptidase_M14"/>
    <property type="match status" value="1"/>
</dbReference>
<evidence type="ECO:0000256" key="1">
    <source>
        <dbReference type="PROSITE-ProRule" id="PRU01379"/>
    </source>
</evidence>
<sequence length="1387" mass="156986">MIKFRAMRVKMRRRSILLILCFIIFWLLASPAASGDFSLSQLFRQGKTLLDEDGDGLSEKIALAIIIPDNPLAEETALAADLAARVNLESLALDFKLVYLESEVRDFSRLKNPVLIGSRLKLARKILAAEKIDPGSLKPNEGLVATFNYQGQSGLVCLGGSPQTLLQTGRAFFLRWPYFWEIWGRESGYTYESLEKDLKKFLEGVKVSAKGVSVTRLRYTFPPSTGLPASLNSINFEAAGEIASLTVKLDFSQLSDLERVAASLRQLSRERNLGQNTEILAYPACASLEFVLNSPGREDRVSLPRPGSSRRLLTPGFKEIPRVPEKPRQYDLTEVFSTRGLYADRNGDGIADGIETAVIIPADYSGRNLQLLATRLMLETAGGSFPLVYLDKEIENPKALVAPILVGENSLTRELIRKGKLKLPELGPGQGLIKILPSAPGSSDSLLIQASSIEVLDNTLAYFSQKFPYLTEFRKGEPEISRLKEETEKFLEGKNGAAEAYFLDRLAEEIKKLGREQPENLEVTINLPRENPAFGQEVKSFLDKELPGTQLKVTVEAMDRPVEVLSGAREWAWEAEAALGLVREALDKISRPDGIMISLGLSESPAVRQKVRQQVEELLRAKNFRGEVEVLSAYKPGFFWLTERVLPRLKNLPVQRVLVRFAGVEDQPGGKIKRFYTDPNRWLQELYPVDEILASELSLPVENIQFEKKPASGATYEVRVFDRQDQLLWQDDFSPSTREIPFLRLMPDWGTVTITTGWCRVSQNGQSLLETSVQTDPEKFWEFYQDEILRPLRDFVLQKTGHEPTFAKQPYFKRLTLELWLSEPDYRLGLDEEIVSSLEALHDEIYFDTLDFLRAITGWTEEDLSLPADASRSSAPGNVMPVIHPSSEGQTPRVSFKLEDFRSRKPTMTLSWTAGGRPPARKTLEFSPIKPKSLRLDELVYDASRDRLELASISLQAEKETDYTLLASMLEILSRQREKAIGNQFFSFPGVQNLKIRIQYQDLHTERTIPAAPASPVSTIPGTAEPAVDIPTDRIIGPEECLKIAAGLGRHPAIRSYVGGYSYEGRPVPVLEIYLPAGDYVSLPRLITLKPVLHLTARQHANEVAATNYSLLFAKLLASDRSYQDFLKKFSVVIQPMENPDGAALALDLWKNEPFHSLHAGRYSSLGVDIGYQVGLGQPLLPEARVRARINRDWLPDIYLNLHGYPSHEWVQMFSGYSPYLFRDYWIPKGWFTYYRQLSLDIYRPYREAAEELKKILIDEMNSTPGIRDSNQKFYSRYDRWARRWSPFVSPLEIYDGLNIFARRQSSAETRLNQRSQMTLVEQTPEVMDETATGSWLDFLCRQGVAYLRAHARYLAGLVFDTAVIEEEVQNRIRIEFQRRRPGSLKK</sequence>
<proteinExistence type="inferred from homology"/>